<evidence type="ECO:0000313" key="3">
    <source>
        <dbReference type="Proteomes" id="UP000265882"/>
    </source>
</evidence>
<evidence type="ECO:0000313" key="2">
    <source>
        <dbReference type="EMBL" id="RJP18457.1"/>
    </source>
</evidence>
<keyword evidence="1" id="KW-1133">Transmembrane helix</keyword>
<feature type="transmembrane region" description="Helical" evidence="1">
    <location>
        <begin position="160"/>
        <end position="181"/>
    </location>
</feature>
<dbReference type="Proteomes" id="UP000265882">
    <property type="component" value="Unassembled WGS sequence"/>
</dbReference>
<comment type="caution">
    <text evidence="2">The sequence shown here is derived from an EMBL/GenBank/DDBJ whole genome shotgun (WGS) entry which is preliminary data.</text>
</comment>
<keyword evidence="1" id="KW-0812">Transmembrane</keyword>
<feature type="transmembrane region" description="Helical" evidence="1">
    <location>
        <begin position="428"/>
        <end position="450"/>
    </location>
</feature>
<protein>
    <recommendedName>
        <fullName evidence="4">Glycosyltransferase RgtA/B/C/D-like domain-containing protein</fullName>
    </recommendedName>
</protein>
<gene>
    <name evidence="2" type="ORF">C4520_14485</name>
</gene>
<feature type="transmembrane region" description="Helical" evidence="1">
    <location>
        <begin position="106"/>
        <end position="124"/>
    </location>
</feature>
<feature type="transmembrane region" description="Helical" evidence="1">
    <location>
        <begin position="51"/>
        <end position="69"/>
    </location>
</feature>
<proteinExistence type="predicted"/>
<feature type="transmembrane region" description="Helical" evidence="1">
    <location>
        <begin position="398"/>
        <end position="416"/>
    </location>
</feature>
<keyword evidence="1" id="KW-0472">Membrane</keyword>
<dbReference type="EMBL" id="QZKU01000101">
    <property type="protein sequence ID" value="RJP18457.1"/>
    <property type="molecule type" value="Genomic_DNA"/>
</dbReference>
<dbReference type="AlphaFoldDB" id="A0A3A4NBV8"/>
<sequence length="710" mass="79191">MPCPKYRDYDVFQPSLTAPGIWRTPIPPPVFMNAVAIQESADRATSKKPQYLKILASIILPLLIFLGLIVCNSKWLLVVESDGVVLVSLYRDIFVDHYDLLHWNVSTLYLFPDAALFVAVANFFSDPGHMFTACSILFYFLFLAILVYLAFLLSGNFFRSYVTVLAAGLLLVSIALIPGYSNLIYRFVYFANHNGHIPFGFLLVAIAIRGVQKGVSATSAILFLIISVLSAVSDLLLVPQFLLPLLITFVIFMILRLVRVSTGLVYAGLILLAPIFSVLILNSLRAATPLFISNPFAGYTFTFDKLISSAIDFGQSLIIYIRFLPIFAAIAAIWLTVSIALLVKNRGVLLGFRKNVEQRSYQPIHGLLFLIVFSMLSMLGTMAGPIATFRWPGFWCVYYIQPLYIMPLFVIALAVCHFQKHMLLAQRIAAGAIVVIALFQVVPALASLSWEDLRFPYPGWVRCMDALAEEHDLQYGYGYYWSAKYASVASRAGIRVNQLDEDLTFHRWLNNSQWYSAAPAREGGKFPKYDFILVTPKTRNLVESRFGEPAASEYCSGVEVYVYNRESDVAFRNFLRAPALALVGKAPHAPTMPASLSVYKESGTAWDAEGRVMIPADGELTAEFDTPAAGEVLEIAASGNDEYRVAFYLSDTLLDEMTAPAMEQDSLQIRYLLLPESLRKKPFNRLVIRPVGGDGDYSVGHVFVYDDSDE</sequence>
<organism evidence="2 3">
    <name type="scientific">Abyssobacteria bacterium (strain SURF_5)</name>
    <dbReference type="NCBI Taxonomy" id="2093360"/>
    <lineage>
        <taxon>Bacteria</taxon>
        <taxon>Pseudomonadati</taxon>
        <taxon>Candidatus Hydrogenedentota</taxon>
        <taxon>Candidatus Abyssobacteria</taxon>
    </lineage>
</organism>
<evidence type="ECO:0000256" key="1">
    <source>
        <dbReference type="SAM" id="Phobius"/>
    </source>
</evidence>
<feature type="transmembrane region" description="Helical" evidence="1">
    <location>
        <begin position="264"/>
        <end position="284"/>
    </location>
</feature>
<reference evidence="2 3" key="1">
    <citation type="journal article" date="2017" name="ISME J.">
        <title>Energy and carbon metabolisms in a deep terrestrial subsurface fluid microbial community.</title>
        <authorList>
            <person name="Momper L."/>
            <person name="Jungbluth S.P."/>
            <person name="Lee M.D."/>
            <person name="Amend J.P."/>
        </authorList>
    </citation>
    <scope>NUCLEOTIDE SEQUENCE [LARGE SCALE GENOMIC DNA]</scope>
    <source>
        <strain evidence="2">SURF_5</strain>
    </source>
</reference>
<feature type="transmembrane region" description="Helical" evidence="1">
    <location>
        <begin position="364"/>
        <end position="386"/>
    </location>
</feature>
<feature type="transmembrane region" description="Helical" evidence="1">
    <location>
        <begin position="238"/>
        <end position="257"/>
    </location>
</feature>
<name>A0A3A4NBV8_ABYX5</name>
<feature type="transmembrane region" description="Helical" evidence="1">
    <location>
        <begin position="215"/>
        <end position="232"/>
    </location>
</feature>
<feature type="transmembrane region" description="Helical" evidence="1">
    <location>
        <begin position="130"/>
        <end position="153"/>
    </location>
</feature>
<feature type="transmembrane region" description="Helical" evidence="1">
    <location>
        <begin position="319"/>
        <end position="343"/>
    </location>
</feature>
<evidence type="ECO:0008006" key="4">
    <source>
        <dbReference type="Google" id="ProtNLM"/>
    </source>
</evidence>
<accession>A0A3A4NBV8</accession>